<dbReference type="InterPro" id="IPR023214">
    <property type="entry name" value="HAD_sf"/>
</dbReference>
<evidence type="ECO:0000256" key="3">
    <source>
        <dbReference type="ARBA" id="ARBA00022842"/>
    </source>
</evidence>
<keyword evidence="3" id="KW-0460">Magnesium</keyword>
<dbReference type="NCBIfam" id="TIGR01458">
    <property type="entry name" value="HAD-SF-IIA-hyp3"/>
    <property type="match status" value="1"/>
</dbReference>
<evidence type="ECO:0000313" key="4">
    <source>
        <dbReference type="EMBL" id="KAG0712817.1"/>
    </source>
</evidence>
<dbReference type="PANTHER" id="PTHR19288:SF46">
    <property type="entry name" value="HALOACID DEHALOGENASE-LIKE HYDROLASE DOMAIN-CONTAINING PROTEIN 2"/>
    <property type="match status" value="1"/>
</dbReference>
<dbReference type="Pfam" id="PF13242">
    <property type="entry name" value="Hydrolase_like"/>
    <property type="match status" value="1"/>
</dbReference>
<dbReference type="InterPro" id="IPR036412">
    <property type="entry name" value="HAD-like_sf"/>
</dbReference>
<comment type="caution">
    <text evidence="4">The sequence shown here is derived from an EMBL/GenBank/DDBJ whole genome shotgun (WGS) entry which is preliminary data.</text>
</comment>
<dbReference type="Gene3D" id="3.40.50.1000">
    <property type="entry name" value="HAD superfamily/HAD-like"/>
    <property type="match status" value="2"/>
</dbReference>
<dbReference type="AlphaFoldDB" id="A0A8J5CM06"/>
<comment type="cofactor">
    <cofactor evidence="1">
        <name>Mg(2+)</name>
        <dbReference type="ChEBI" id="CHEBI:18420"/>
    </cofactor>
</comment>
<dbReference type="InterPro" id="IPR006355">
    <property type="entry name" value="LHPP/HDHD2"/>
</dbReference>
<accession>A0A8J5CM06</accession>
<organism evidence="4 5">
    <name type="scientific">Chionoecetes opilio</name>
    <name type="common">Atlantic snow crab</name>
    <name type="synonym">Cancer opilio</name>
    <dbReference type="NCBI Taxonomy" id="41210"/>
    <lineage>
        <taxon>Eukaryota</taxon>
        <taxon>Metazoa</taxon>
        <taxon>Ecdysozoa</taxon>
        <taxon>Arthropoda</taxon>
        <taxon>Crustacea</taxon>
        <taxon>Multicrustacea</taxon>
        <taxon>Malacostraca</taxon>
        <taxon>Eumalacostraca</taxon>
        <taxon>Eucarida</taxon>
        <taxon>Decapoda</taxon>
        <taxon>Pleocyemata</taxon>
        <taxon>Brachyura</taxon>
        <taxon>Eubrachyura</taxon>
        <taxon>Majoidea</taxon>
        <taxon>Majidae</taxon>
        <taxon>Chionoecetes</taxon>
    </lineage>
</organism>
<evidence type="ECO:0000313" key="5">
    <source>
        <dbReference type="Proteomes" id="UP000770661"/>
    </source>
</evidence>
<protein>
    <submittedName>
        <fullName evidence="4">Haloacid dehalogenase-like hydrolase domain-containing protein 2</fullName>
    </submittedName>
</protein>
<dbReference type="OrthoDB" id="426235at2759"/>
<evidence type="ECO:0000256" key="2">
    <source>
        <dbReference type="ARBA" id="ARBA00022723"/>
    </source>
</evidence>
<dbReference type="GO" id="GO:0046872">
    <property type="term" value="F:metal ion binding"/>
    <property type="evidence" value="ECO:0007669"/>
    <property type="project" value="UniProtKB-KW"/>
</dbReference>
<keyword evidence="4" id="KW-0378">Hydrolase</keyword>
<dbReference type="Proteomes" id="UP000770661">
    <property type="component" value="Unassembled WGS sequence"/>
</dbReference>
<keyword evidence="2" id="KW-0479">Metal-binding</keyword>
<sequence length="171" mass="18268">MLIADAAKEEFHGVGCGNENAVLIGLAPEHFNYECMTAAFRLLLDGAPLIAVHKARYYKRGDGLALGPGAFVTGLEYSAGCKAEVVGKPETAFFHSALQDLGCPPAEAVMIGDDVQDDVCGSMKAGLAGILVKTGKYRPGDENQVELRPSHTAEDFPQAIDFIINNWLQSQ</sequence>
<dbReference type="GO" id="GO:0016791">
    <property type="term" value="F:phosphatase activity"/>
    <property type="evidence" value="ECO:0007669"/>
    <property type="project" value="InterPro"/>
</dbReference>
<proteinExistence type="predicted"/>
<dbReference type="GO" id="GO:0005737">
    <property type="term" value="C:cytoplasm"/>
    <property type="evidence" value="ECO:0007669"/>
    <property type="project" value="TreeGrafter"/>
</dbReference>
<evidence type="ECO:0000256" key="1">
    <source>
        <dbReference type="ARBA" id="ARBA00001946"/>
    </source>
</evidence>
<dbReference type="PANTHER" id="PTHR19288">
    <property type="entry name" value="4-NITROPHENYLPHOSPHATASE-RELATED"/>
    <property type="match status" value="1"/>
</dbReference>
<reference evidence="4" key="1">
    <citation type="submission" date="2020-07" db="EMBL/GenBank/DDBJ databases">
        <title>The High-quality genome of the commercially important snow crab, Chionoecetes opilio.</title>
        <authorList>
            <person name="Jeong J.-H."/>
            <person name="Ryu S."/>
        </authorList>
    </citation>
    <scope>NUCLEOTIDE SEQUENCE</scope>
    <source>
        <strain evidence="4">MADBK_172401_WGS</strain>
        <tissue evidence="4">Digestive gland</tissue>
    </source>
</reference>
<dbReference type="SUPFAM" id="SSF56784">
    <property type="entry name" value="HAD-like"/>
    <property type="match status" value="1"/>
</dbReference>
<name>A0A8J5CM06_CHIOP</name>
<gene>
    <name evidence="4" type="primary">hdhd2_1</name>
    <name evidence="4" type="ORF">GWK47_017596</name>
</gene>
<keyword evidence="5" id="KW-1185">Reference proteome</keyword>
<dbReference type="EMBL" id="JACEEZ010022077">
    <property type="protein sequence ID" value="KAG0712817.1"/>
    <property type="molecule type" value="Genomic_DNA"/>
</dbReference>